<proteinExistence type="inferred from homology"/>
<dbReference type="GO" id="GO:0009307">
    <property type="term" value="P:DNA restriction-modification system"/>
    <property type="evidence" value="ECO:0007669"/>
    <property type="project" value="UniProtKB-KW"/>
</dbReference>
<dbReference type="AlphaFoldDB" id="A0A9X4NUY7"/>
<dbReference type="InterPro" id="IPR050390">
    <property type="entry name" value="C5-Methyltransferase"/>
</dbReference>
<evidence type="ECO:0000313" key="9">
    <source>
        <dbReference type="EMBL" id="MDG5974850.1"/>
    </source>
</evidence>
<name>A0A9X4NUY7_9BURK</name>
<sequence length="531" mass="59133">MLDGSMMTFKVVDLFAGPGGLGEGFAAYGDGDKFGIVLSAEMEESAHRTLTLRSFFRRIQGDEAALSAYYNFCHSEDAPHPSRVAKSAWNDATSEAHRLTLGEAEHNRQLDELLDKAKLRADETVLIGGPPCQAYSLVGRARNKGNEDYVAEDDHRHFLYLEYLRIVRKTQPAVFVMENVKGILSAKVGGRHVFQDILRDLSDPGEALGIPGGAKYTIHSLVAPISFRQGDDPAAIDVNSFIIESERFGIPQARHRVILLGVREDLPYDGGKFLKPGSALSVDIAIGSLPQLRSRLSRGDSDSDWRDEVKKHAERLIKDASKKDMELLVFEMQAACAKVGTVLETGGLRYSHQAEKKGLTAFHRWVQDPRLEVWLNSETRSHMSSDLARYFYTAAYGRANGRTPKGHLEFALKGLAPDHANWESGKFVDRFRVQLKDLPSTTVTSHIAKDGHYFIHPDPVQCRSFTVREAARLQTFPDNYFFQGNRTQQFHQVGNAVPSLLANKIAHVVYSILTGKTQQPTRARSKEPATV</sequence>
<dbReference type="PANTHER" id="PTHR10629">
    <property type="entry name" value="CYTOSINE-SPECIFIC METHYLTRANSFERASE"/>
    <property type="match status" value="1"/>
</dbReference>
<evidence type="ECO:0000256" key="6">
    <source>
        <dbReference type="ARBA" id="ARBA00047422"/>
    </source>
</evidence>
<keyword evidence="10" id="KW-1185">Reference proteome</keyword>
<accession>A0A9X4NUY7</accession>
<dbReference type="Gene3D" id="3.90.120.10">
    <property type="entry name" value="DNA Methylase, subunit A, domain 2"/>
    <property type="match status" value="1"/>
</dbReference>
<dbReference type="Pfam" id="PF00145">
    <property type="entry name" value="DNA_methylase"/>
    <property type="match status" value="2"/>
</dbReference>
<gene>
    <name evidence="9" type="ORF">H010_06265</name>
</gene>
<comment type="catalytic activity">
    <reaction evidence="6">
        <text>a 2'-deoxycytidine in DNA + S-adenosyl-L-methionine = a 5-methyl-2'-deoxycytidine in DNA + S-adenosyl-L-homocysteine + H(+)</text>
        <dbReference type="Rhea" id="RHEA:13681"/>
        <dbReference type="Rhea" id="RHEA-COMP:11369"/>
        <dbReference type="Rhea" id="RHEA-COMP:11370"/>
        <dbReference type="ChEBI" id="CHEBI:15378"/>
        <dbReference type="ChEBI" id="CHEBI:57856"/>
        <dbReference type="ChEBI" id="CHEBI:59789"/>
        <dbReference type="ChEBI" id="CHEBI:85452"/>
        <dbReference type="ChEBI" id="CHEBI:85454"/>
        <dbReference type="EC" id="2.1.1.37"/>
    </reaction>
</comment>
<evidence type="ECO:0000256" key="1">
    <source>
        <dbReference type="ARBA" id="ARBA00011975"/>
    </source>
</evidence>
<evidence type="ECO:0000256" key="7">
    <source>
        <dbReference type="PROSITE-ProRule" id="PRU01016"/>
    </source>
</evidence>
<dbReference type="PROSITE" id="PS51679">
    <property type="entry name" value="SAM_MT_C5"/>
    <property type="match status" value="1"/>
</dbReference>
<evidence type="ECO:0000256" key="4">
    <source>
        <dbReference type="ARBA" id="ARBA00022691"/>
    </source>
</evidence>
<dbReference type="Proteomes" id="UP001152876">
    <property type="component" value="Unassembled WGS sequence"/>
</dbReference>
<keyword evidence="3 7" id="KW-0808">Transferase</keyword>
<dbReference type="GO" id="GO:0032259">
    <property type="term" value="P:methylation"/>
    <property type="evidence" value="ECO:0007669"/>
    <property type="project" value="UniProtKB-KW"/>
</dbReference>
<dbReference type="EMBL" id="AOGK01000004">
    <property type="protein sequence ID" value="MDG5974850.1"/>
    <property type="molecule type" value="Genomic_DNA"/>
</dbReference>
<comment type="similarity">
    <text evidence="7 8">Belongs to the class I-like SAM-binding methyltransferase superfamily. C5-methyltransferase family.</text>
</comment>
<evidence type="ECO:0000256" key="2">
    <source>
        <dbReference type="ARBA" id="ARBA00022603"/>
    </source>
</evidence>
<feature type="active site" evidence="7">
    <location>
        <position position="132"/>
    </location>
</feature>
<evidence type="ECO:0000313" key="10">
    <source>
        <dbReference type="Proteomes" id="UP001152876"/>
    </source>
</evidence>
<evidence type="ECO:0000256" key="8">
    <source>
        <dbReference type="RuleBase" id="RU000416"/>
    </source>
</evidence>
<dbReference type="PRINTS" id="PR00105">
    <property type="entry name" value="C5METTRFRASE"/>
</dbReference>
<dbReference type="InterPro" id="IPR029063">
    <property type="entry name" value="SAM-dependent_MTases_sf"/>
</dbReference>
<dbReference type="GO" id="GO:0003886">
    <property type="term" value="F:DNA (cytosine-5-)-methyltransferase activity"/>
    <property type="evidence" value="ECO:0007669"/>
    <property type="project" value="UniProtKB-EC"/>
</dbReference>
<keyword evidence="5" id="KW-0680">Restriction system</keyword>
<dbReference type="GO" id="GO:0044027">
    <property type="term" value="P:negative regulation of gene expression via chromosomal CpG island methylation"/>
    <property type="evidence" value="ECO:0007669"/>
    <property type="project" value="TreeGrafter"/>
</dbReference>
<keyword evidence="4 7" id="KW-0949">S-adenosyl-L-methionine</keyword>
<comment type="caution">
    <text evidence="9">The sequence shown here is derived from an EMBL/GenBank/DDBJ whole genome shotgun (WGS) entry which is preliminary data.</text>
</comment>
<protein>
    <recommendedName>
        <fullName evidence="1">DNA (cytosine-5-)-methyltransferase</fullName>
        <ecNumber evidence="1">2.1.1.37</ecNumber>
    </recommendedName>
</protein>
<dbReference type="SUPFAM" id="SSF53335">
    <property type="entry name" value="S-adenosyl-L-methionine-dependent methyltransferases"/>
    <property type="match status" value="1"/>
</dbReference>
<dbReference type="Gene3D" id="3.40.50.150">
    <property type="entry name" value="Vaccinia Virus protein VP39"/>
    <property type="match status" value="1"/>
</dbReference>
<evidence type="ECO:0000256" key="5">
    <source>
        <dbReference type="ARBA" id="ARBA00022747"/>
    </source>
</evidence>
<dbReference type="PANTHER" id="PTHR10629:SF52">
    <property type="entry name" value="DNA (CYTOSINE-5)-METHYLTRANSFERASE 1"/>
    <property type="match status" value="1"/>
</dbReference>
<dbReference type="NCBIfam" id="TIGR00675">
    <property type="entry name" value="dcm"/>
    <property type="match status" value="1"/>
</dbReference>
<organism evidence="9 10">
    <name type="scientific">Hydrogenophaga taeniospiralis CCUG 15921</name>
    <dbReference type="NCBI Taxonomy" id="1281780"/>
    <lineage>
        <taxon>Bacteria</taxon>
        <taxon>Pseudomonadati</taxon>
        <taxon>Pseudomonadota</taxon>
        <taxon>Betaproteobacteria</taxon>
        <taxon>Burkholderiales</taxon>
        <taxon>Comamonadaceae</taxon>
        <taxon>Hydrogenophaga</taxon>
    </lineage>
</organism>
<evidence type="ECO:0000256" key="3">
    <source>
        <dbReference type="ARBA" id="ARBA00022679"/>
    </source>
</evidence>
<keyword evidence="2 7" id="KW-0489">Methyltransferase</keyword>
<reference evidence="9" key="1">
    <citation type="submission" date="2013-01" db="EMBL/GenBank/DDBJ databases">
        <title>Genome draft of Hydrogenophaga taeniospiralis 2K1.</title>
        <authorList>
            <person name="Gomila M."/>
            <person name="Lalucat J."/>
        </authorList>
    </citation>
    <scope>NUCLEOTIDE SEQUENCE</scope>
    <source>
        <strain evidence="9">CCUG 15921</strain>
    </source>
</reference>
<dbReference type="GO" id="GO:0003677">
    <property type="term" value="F:DNA binding"/>
    <property type="evidence" value="ECO:0007669"/>
    <property type="project" value="TreeGrafter"/>
</dbReference>
<dbReference type="InterPro" id="IPR001525">
    <property type="entry name" value="C5_MeTfrase"/>
</dbReference>
<dbReference type="EC" id="2.1.1.37" evidence="1"/>